<evidence type="ECO:0000313" key="2">
    <source>
        <dbReference type="Proteomes" id="UP001055025"/>
    </source>
</evidence>
<dbReference type="Proteomes" id="UP001055025">
    <property type="component" value="Unassembled WGS sequence"/>
</dbReference>
<comment type="caution">
    <text evidence="1">The sequence shown here is derived from an EMBL/GenBank/DDBJ whole genome shotgun (WGS) entry which is preliminary data.</text>
</comment>
<dbReference type="AlphaFoldDB" id="A0AAV5B3N0"/>
<gene>
    <name evidence="1" type="ORF">ATOP_18350</name>
</gene>
<keyword evidence="2" id="KW-1185">Reference proteome</keyword>
<name>A0AAV5B3N0_9ACTN</name>
<evidence type="ECO:0008006" key="3">
    <source>
        <dbReference type="Google" id="ProtNLM"/>
    </source>
</evidence>
<dbReference type="EMBL" id="BQKC01000002">
    <property type="protein sequence ID" value="GJM56180.1"/>
    <property type="molecule type" value="Genomic_DNA"/>
</dbReference>
<accession>A0AAV5B3N0</accession>
<proteinExistence type="predicted"/>
<evidence type="ECO:0000313" key="1">
    <source>
        <dbReference type="EMBL" id="GJM56180.1"/>
    </source>
</evidence>
<organism evidence="1 2">
    <name type="scientific">Granulimonas faecalis</name>
    <dbReference type="NCBI Taxonomy" id="2894155"/>
    <lineage>
        <taxon>Bacteria</taxon>
        <taxon>Bacillati</taxon>
        <taxon>Actinomycetota</taxon>
        <taxon>Coriobacteriia</taxon>
        <taxon>Coriobacteriales</taxon>
        <taxon>Kribbibacteriaceae</taxon>
        <taxon>Granulimonas</taxon>
    </lineage>
</organism>
<protein>
    <recommendedName>
        <fullName evidence="3">Ribbon-helix-helix protein CopG domain-containing protein</fullName>
    </recommendedName>
</protein>
<reference evidence="1" key="1">
    <citation type="journal article" date="2022" name="Int. J. Syst. Evol. Microbiol.">
        <title>Granulimonas faecalis gen. nov., sp. nov., and Leptogranulimonas caecicola gen. nov., sp. nov., novel lactate-producing Atopobiaceae bacteria isolated from mouse intestines, and an emended description of the family Atopobiaceae.</title>
        <authorList>
            <person name="Morinaga K."/>
            <person name="Kusada H."/>
            <person name="Sakamoto S."/>
            <person name="Murakami T."/>
            <person name="Toyoda A."/>
            <person name="Mori H."/>
            <person name="Meng X.Y."/>
            <person name="Takashino M."/>
            <person name="Murotomi K."/>
            <person name="Tamaki H."/>
        </authorList>
    </citation>
    <scope>NUCLEOTIDE SEQUENCE</scope>
    <source>
        <strain evidence="1">OPF53</strain>
    </source>
</reference>
<sequence>MQLRLSPETARLLELGARRDGVSRSEYVERSLYLYDEVSHGREVEAPMALAVASMEASLADWTASMEALQKTALAATDANLSVGRFLAHALGVGAAGFDEAVRAYEQVVGESHG</sequence>